<sequence>MIVAVDEILDIVGSPGKPPLVTITGPAGVGRTTLLARLREALAQRRIRTVTTQFAPTAAGVPAGLALRPGGSQERRLRPPAEPLPSPDSPAPSWSPLGPVAGAATDPGAARWGAAAAAAPLLVTGNAVLLLDDVQWIDADTLAVLEALVRRITGTTVTCVCAIRTPTSGILRTEGLAALRRLRADGLVHEVRLNPMGRTEIARTVRETTQAAPEDALVDRLAALTRGLPAALHDVIDVMRRDDVLRVVSRHAYFVPGADPVALPPDHQLLRVIRVLGAETWAVARAMAVLHPLGEVAAGLVADALEVPAEEVRERLAALCAEGVLHHNRRDGGWRFTVPVVAATLAATLGPFERRTLAEKAVTALWSGEARSADPDYLTDQLAVAGRLVDPARAYSELLARAAAVLPDNPELSHRVSRWLRAAGELAGDRAQRVITQLMYASSCYVRGDYASSLEGAQPLLRDLRDQLPPEVAQEVQVMAVCALHSVGRTAELEELAAGRLSWSDDPAPRTVTRAVALCMLDRWNEAGALLGGTRNLWQANEASACLGGLFEVLSRLWAGDPEPLRDALANRERWPMRHVERHRLQQVNAYVTTLLLLGELRQAEQLLADEGVDTALLHLSDQSLLACLRGEAEAALDFARRSYAVSTARGYDAGRAGTQQAAAELLLSRGRLTGAQELLAVARNQRPVLGHLLDGAEARILRVLGRTEEAAAKLTAARAAAAGRGLLIGADEITLQLGELALERGDTADALQQLTELERIAEALRTGRAELHVLLLRAMIKQDPSAGAACLALARDRGQPAELSFVIDRLVRHGAASPKLLPEAYRLLGDLDALLYRAWLRNVMREHDVAVPGRQVTVAENERLLAVLVAEGLGNKQLALVLRTSDKSVEGRLSRLFARTGLRSRIELAAALLSGEYPG</sequence>
<dbReference type="GO" id="GO:0006355">
    <property type="term" value="P:regulation of DNA-templated transcription"/>
    <property type="evidence" value="ECO:0007669"/>
    <property type="project" value="InterPro"/>
</dbReference>
<feature type="domain" description="HTH luxR-type" evidence="4">
    <location>
        <begin position="856"/>
        <end position="913"/>
    </location>
</feature>
<evidence type="ECO:0000256" key="3">
    <source>
        <dbReference type="SAM" id="MobiDB-lite"/>
    </source>
</evidence>
<dbReference type="SUPFAM" id="SSF48452">
    <property type="entry name" value="TPR-like"/>
    <property type="match status" value="1"/>
</dbReference>
<evidence type="ECO:0000259" key="4">
    <source>
        <dbReference type="SMART" id="SM00421"/>
    </source>
</evidence>
<dbReference type="PANTHER" id="PTHR16305">
    <property type="entry name" value="TESTICULAR SOLUBLE ADENYLYL CYCLASE"/>
    <property type="match status" value="1"/>
</dbReference>
<dbReference type="SUPFAM" id="SSF46894">
    <property type="entry name" value="C-terminal effector domain of the bipartite response regulators"/>
    <property type="match status" value="1"/>
</dbReference>
<feature type="region of interest" description="Disordered" evidence="3">
    <location>
        <begin position="62"/>
        <end position="102"/>
    </location>
</feature>
<keyword evidence="2" id="KW-0067">ATP-binding</keyword>
<dbReference type="PANTHER" id="PTHR16305:SF35">
    <property type="entry name" value="TRANSCRIPTIONAL ACTIVATOR DOMAIN"/>
    <property type="match status" value="1"/>
</dbReference>
<dbReference type="InterPro" id="IPR027417">
    <property type="entry name" value="P-loop_NTPase"/>
</dbReference>
<feature type="compositionally biased region" description="Low complexity" evidence="3">
    <location>
        <begin position="91"/>
        <end position="102"/>
    </location>
</feature>
<dbReference type="GO" id="GO:0005737">
    <property type="term" value="C:cytoplasm"/>
    <property type="evidence" value="ECO:0007669"/>
    <property type="project" value="TreeGrafter"/>
</dbReference>
<keyword evidence="6" id="KW-1185">Reference proteome</keyword>
<accession>A0A1I3WY60</accession>
<dbReference type="InterPro" id="IPR016032">
    <property type="entry name" value="Sig_transdc_resp-reg_C-effctor"/>
</dbReference>
<keyword evidence="1" id="KW-0547">Nucleotide-binding</keyword>
<protein>
    <submittedName>
        <fullName evidence="5">AAA ATPase domain-containing protein</fullName>
    </submittedName>
</protein>
<dbReference type="Gene3D" id="1.10.10.10">
    <property type="entry name" value="Winged helix-like DNA-binding domain superfamily/Winged helix DNA-binding domain"/>
    <property type="match status" value="1"/>
</dbReference>
<dbReference type="InterPro" id="IPR041664">
    <property type="entry name" value="AAA_16"/>
</dbReference>
<dbReference type="EMBL" id="FORP01000014">
    <property type="protein sequence ID" value="SFK12300.1"/>
    <property type="molecule type" value="Genomic_DNA"/>
</dbReference>
<evidence type="ECO:0000256" key="2">
    <source>
        <dbReference type="ARBA" id="ARBA00022840"/>
    </source>
</evidence>
<reference evidence="5 6" key="1">
    <citation type="submission" date="2016-10" db="EMBL/GenBank/DDBJ databases">
        <authorList>
            <person name="de Groot N.N."/>
        </authorList>
    </citation>
    <scope>NUCLEOTIDE SEQUENCE [LARGE SCALE GENOMIC DNA]</scope>
    <source>
        <strain evidence="5 6">DSM 44468</strain>
    </source>
</reference>
<dbReference type="InterPro" id="IPR000792">
    <property type="entry name" value="Tscrpt_reg_LuxR_C"/>
</dbReference>
<dbReference type="Pfam" id="PF13191">
    <property type="entry name" value="AAA_16"/>
    <property type="match status" value="1"/>
</dbReference>
<dbReference type="SUPFAM" id="SSF52540">
    <property type="entry name" value="P-loop containing nucleoside triphosphate hydrolases"/>
    <property type="match status" value="1"/>
</dbReference>
<dbReference type="AlphaFoldDB" id="A0A1I3WY60"/>
<name>A0A1I3WY60_9PSEU</name>
<dbReference type="STRING" id="115433.SAMN05421835_11439"/>
<feature type="compositionally biased region" description="Pro residues" evidence="3">
    <location>
        <begin position="80"/>
        <end position="90"/>
    </location>
</feature>
<gene>
    <name evidence="5" type="ORF">SAMN05421835_11439</name>
</gene>
<dbReference type="InterPro" id="IPR011990">
    <property type="entry name" value="TPR-like_helical_dom_sf"/>
</dbReference>
<organism evidence="5 6">
    <name type="scientific">Amycolatopsis sacchari</name>
    <dbReference type="NCBI Taxonomy" id="115433"/>
    <lineage>
        <taxon>Bacteria</taxon>
        <taxon>Bacillati</taxon>
        <taxon>Actinomycetota</taxon>
        <taxon>Actinomycetes</taxon>
        <taxon>Pseudonocardiales</taxon>
        <taxon>Pseudonocardiaceae</taxon>
        <taxon>Amycolatopsis</taxon>
    </lineage>
</organism>
<evidence type="ECO:0000313" key="6">
    <source>
        <dbReference type="Proteomes" id="UP000199025"/>
    </source>
</evidence>
<dbReference type="InterPro" id="IPR036388">
    <property type="entry name" value="WH-like_DNA-bd_sf"/>
</dbReference>
<evidence type="ECO:0000313" key="5">
    <source>
        <dbReference type="EMBL" id="SFK12300.1"/>
    </source>
</evidence>
<dbReference type="GO" id="GO:0003677">
    <property type="term" value="F:DNA binding"/>
    <property type="evidence" value="ECO:0007669"/>
    <property type="project" value="InterPro"/>
</dbReference>
<evidence type="ECO:0000256" key="1">
    <source>
        <dbReference type="ARBA" id="ARBA00022741"/>
    </source>
</evidence>
<dbReference type="SMART" id="SM00421">
    <property type="entry name" value="HTH_LUXR"/>
    <property type="match status" value="1"/>
</dbReference>
<proteinExistence type="predicted"/>
<dbReference type="Proteomes" id="UP000199025">
    <property type="component" value="Unassembled WGS sequence"/>
</dbReference>
<dbReference type="GO" id="GO:0005524">
    <property type="term" value="F:ATP binding"/>
    <property type="evidence" value="ECO:0007669"/>
    <property type="project" value="UniProtKB-KW"/>
</dbReference>
<dbReference type="GO" id="GO:0004016">
    <property type="term" value="F:adenylate cyclase activity"/>
    <property type="evidence" value="ECO:0007669"/>
    <property type="project" value="TreeGrafter"/>
</dbReference>
<dbReference type="OrthoDB" id="3333376at2"/>